<sequence length="212" mass="23731">MSFNAEGVEIIAKIRIIDIVIDFTVQLCKVLRRRMEKIMLKLKKILSVTLAAIVVLGMNTTAFAKQVSDIDTVNTPSVHYADDINGYEEFIFNDFVRTTDEPISKWDWGKGAYTVNGSSNSATLYSNYYFKDVVGRTFNFNAGSSNRITVDLVHKGLIIQSVVSTWTIDAGSSKTVKIKESDLDGKATDANYYFRFNSNPLGNRYSISGTFK</sequence>
<dbReference type="HOGENOM" id="CLU_1486328_0_0_9"/>
<dbReference type="EMBL" id="AQFT01000128">
    <property type="protein sequence ID" value="EMZ21706.1"/>
    <property type="molecule type" value="Genomic_DNA"/>
</dbReference>
<dbReference type="AlphaFoldDB" id="N2A0L2"/>
<organism evidence="1 2">
    <name type="scientific">Eubacterium plexicaudatum ASF492</name>
    <dbReference type="NCBI Taxonomy" id="1235802"/>
    <lineage>
        <taxon>Bacteria</taxon>
        <taxon>Bacillati</taxon>
        <taxon>Bacillota</taxon>
        <taxon>Clostridia</taxon>
        <taxon>Eubacteriales</taxon>
        <taxon>Eubacteriaceae</taxon>
        <taxon>Eubacterium</taxon>
    </lineage>
</organism>
<dbReference type="STRING" id="1235802.C823_04401"/>
<dbReference type="Proteomes" id="UP000012589">
    <property type="component" value="Unassembled WGS sequence"/>
</dbReference>
<accession>N2A0L2</accession>
<keyword evidence="2" id="KW-1185">Reference proteome</keyword>
<dbReference type="PATRIC" id="fig|1235802.3.peg.4678"/>
<name>N2A0L2_9FIRM</name>
<comment type="caution">
    <text evidence="1">The sequence shown here is derived from an EMBL/GenBank/DDBJ whole genome shotgun (WGS) entry which is preliminary data.</text>
</comment>
<dbReference type="OrthoDB" id="9762883at2"/>
<evidence type="ECO:0000313" key="1">
    <source>
        <dbReference type="EMBL" id="EMZ21706.1"/>
    </source>
</evidence>
<reference evidence="1 2" key="1">
    <citation type="journal article" date="2014" name="Genome Announc.">
        <title>Draft genome sequences of the altered schaedler flora, a defined bacterial community from gnotobiotic mice.</title>
        <authorList>
            <person name="Wannemuehler M.J."/>
            <person name="Overstreet A.M."/>
            <person name="Ward D.V."/>
            <person name="Phillips G.J."/>
        </authorList>
    </citation>
    <scope>NUCLEOTIDE SEQUENCE [LARGE SCALE GENOMIC DNA]</scope>
    <source>
        <strain evidence="1 2">ASF492</strain>
    </source>
</reference>
<evidence type="ECO:0000313" key="2">
    <source>
        <dbReference type="Proteomes" id="UP000012589"/>
    </source>
</evidence>
<proteinExistence type="predicted"/>
<protein>
    <submittedName>
        <fullName evidence="1">Uncharacterized protein</fullName>
    </submittedName>
</protein>
<gene>
    <name evidence="1" type="ORF">C823_04401</name>
</gene>